<dbReference type="Gene3D" id="2.60.40.2810">
    <property type="match status" value="6"/>
</dbReference>
<dbReference type="RefSeq" id="WP_182531431.1">
    <property type="nucleotide sequence ID" value="NZ_JACGXL010000004.1"/>
</dbReference>
<dbReference type="EMBL" id="JACGXL010000004">
    <property type="protein sequence ID" value="MBA8888370.1"/>
    <property type="molecule type" value="Genomic_DNA"/>
</dbReference>
<evidence type="ECO:0008006" key="5">
    <source>
        <dbReference type="Google" id="ProtNLM"/>
    </source>
</evidence>
<feature type="chain" id="PRO_5032873700" description="Tandem-95 repeat protein" evidence="2">
    <location>
        <begin position="19"/>
        <end position="888"/>
    </location>
</feature>
<evidence type="ECO:0000256" key="2">
    <source>
        <dbReference type="SAM" id="SignalP"/>
    </source>
</evidence>
<evidence type="ECO:0000256" key="1">
    <source>
        <dbReference type="SAM" id="MobiDB-lite"/>
    </source>
</evidence>
<evidence type="ECO:0000313" key="3">
    <source>
        <dbReference type="EMBL" id="MBA8888370.1"/>
    </source>
</evidence>
<gene>
    <name evidence="3" type="ORF">FHW12_002603</name>
</gene>
<dbReference type="NCBIfam" id="NF012211">
    <property type="entry name" value="tand_rpt_95"/>
    <property type="match status" value="6"/>
</dbReference>
<comment type="caution">
    <text evidence="3">The sequence shown here is derived from an EMBL/GenBank/DDBJ whole genome shotgun (WGS) entry which is preliminary data.</text>
</comment>
<evidence type="ECO:0000313" key="4">
    <source>
        <dbReference type="Proteomes" id="UP000550401"/>
    </source>
</evidence>
<name>A0A839F5M0_9GAMM</name>
<sequence>MRRRLVSLFVVCSAVASAQILPKDPNDDGVPSVTDASVPLTYVGGDGSVSIGVNREGHTEGQLLGVFARNNARALVGQVWWDHSGAGGAQADFNWLWGGDPIAAREHPDQATVSRLSFAVDQNAEHDRKATFGFGIERRAYSVEAWLAHGISGARGARHSLHDDIAQLDGSDDVGSYTQVETTTTDTLFESKPYGTEIGLQFGHVFEPFAMRVHGGASTQDGDGARATTFSLGLDTPLGTRGWGLSALAEHVARQGGAGGGDDDRVSVFLRYEFGRHGAFAPTASLEDPAWISRSLARPSSAHPRTVESYRRTRSQTVSVTRGPRQYTNHFPLAQADSASTAQGTAVSIDVVANDSDADGDALGVVAVTTPAHGSAVASGGTIVYTPVAGFSGSDAFTYTISDGRGGSAGARVSVSVGARPNQAPAANDDVATTAFGQAVTIAVLANDADADGDALTLVSVGAPAHGSANIAGQTIVYRPAPGYSGADSFTYVVGDGHGGTATATVTITIATRPNRNPVARADAATVTTGQLVAIGVLTNDSDADGDVLSLTSVGPPLHGSAAMSGNQVVYASAPGYVGPDAFVYTISDGRGGVSTARVTITVSALPNRPPVAVDDTANATLGGPVAIAVLANDSDPDGDPLAITATTPPTFGTIAVSGSTITYTPSAAGVIGTDRFTYTISDGRGGTATATVTVTVGAAANQPPVAADDTATTPFGQPVAIAVLANDSDPDGDALVVASVAAPLDGTVAIAGNAIVYTPNAGFSGVDRFAYTIDDGRGGSASAFVTVVVSPAPNQPPIAVNDSGAFNQTVIAVLANDSDPDGDPLTIIAVTQPIGANGGPAGSVAITGTTVTWSPAGYLGTAAFTYTISDGRGGTATAIVDVVTGIP</sequence>
<reference evidence="3 4" key="1">
    <citation type="submission" date="2020-07" db="EMBL/GenBank/DDBJ databases">
        <title>Genomic Encyclopedia of Type Strains, Phase IV (KMG-V): Genome sequencing to study the core and pangenomes of soil and plant-associated prokaryotes.</title>
        <authorList>
            <person name="Whitman W."/>
        </authorList>
    </citation>
    <scope>NUCLEOTIDE SEQUENCE [LARGE SCALE GENOMIC DNA]</scope>
    <source>
        <strain evidence="3 4">RH2WT43</strain>
    </source>
</reference>
<accession>A0A839F5M0</accession>
<dbReference type="PANTHER" id="PTHR34720">
    <property type="entry name" value="MICROCYSTIN DEPENDENT PROTEIN"/>
    <property type="match status" value="1"/>
</dbReference>
<organism evidence="3 4">
    <name type="scientific">Dokdonella fugitiva</name>
    <dbReference type="NCBI Taxonomy" id="328517"/>
    <lineage>
        <taxon>Bacteria</taxon>
        <taxon>Pseudomonadati</taxon>
        <taxon>Pseudomonadota</taxon>
        <taxon>Gammaproteobacteria</taxon>
        <taxon>Lysobacterales</taxon>
        <taxon>Rhodanobacteraceae</taxon>
        <taxon>Dokdonella</taxon>
    </lineage>
</organism>
<feature type="signal peptide" evidence="2">
    <location>
        <begin position="1"/>
        <end position="18"/>
    </location>
</feature>
<proteinExistence type="predicted"/>
<dbReference type="PANTHER" id="PTHR34720:SF9">
    <property type="entry name" value="BLR4714 PROTEIN"/>
    <property type="match status" value="1"/>
</dbReference>
<keyword evidence="4" id="KW-1185">Reference proteome</keyword>
<dbReference type="AlphaFoldDB" id="A0A839F5M0"/>
<keyword evidence="2" id="KW-0732">Signal</keyword>
<feature type="region of interest" description="Disordered" evidence="1">
    <location>
        <begin position="302"/>
        <end position="321"/>
    </location>
</feature>
<dbReference type="Proteomes" id="UP000550401">
    <property type="component" value="Unassembled WGS sequence"/>
</dbReference>
<protein>
    <recommendedName>
        <fullName evidence="5">Tandem-95 repeat protein</fullName>
    </recommendedName>
</protein>
<dbReference type="Pfam" id="PF17963">
    <property type="entry name" value="Big_9"/>
    <property type="match status" value="6"/>
</dbReference>